<dbReference type="AlphaFoldDB" id="A0A4P2VZL5"/>
<evidence type="ECO:0000259" key="5">
    <source>
        <dbReference type="Pfam" id="PF17954"/>
    </source>
</evidence>
<keyword evidence="2" id="KW-0479">Metal-binding</keyword>
<dbReference type="PIRSF" id="PIRSF006232">
    <property type="entry name" value="Pirin"/>
    <property type="match status" value="1"/>
</dbReference>
<feature type="binding site" evidence="2">
    <location>
        <position position="101"/>
    </location>
    <ligand>
        <name>Fe cation</name>
        <dbReference type="ChEBI" id="CHEBI:24875"/>
    </ligand>
</feature>
<feature type="domain" description="Quercetin 2,3-dioxygenase C-terminal cupin" evidence="5">
    <location>
        <begin position="144"/>
        <end position="230"/>
    </location>
</feature>
<dbReference type="OrthoDB" id="5290824at2"/>
<dbReference type="InterPro" id="IPR003829">
    <property type="entry name" value="Pirin_N_dom"/>
</dbReference>
<feature type="binding site" evidence="2">
    <location>
        <position position="59"/>
    </location>
    <ligand>
        <name>Fe cation</name>
        <dbReference type="ChEBI" id="CHEBI:24875"/>
    </ligand>
</feature>
<comment type="similarity">
    <text evidence="1 3">Belongs to the pirin family.</text>
</comment>
<reference evidence="6 7" key="1">
    <citation type="submission" date="2018-12" db="EMBL/GenBank/DDBJ databases">
        <title>Rubrispira sanarue gen. nov., sp., nov., a member of the order Silvanigrellales, isolated from a brackish lake in Hamamatsu Japan.</title>
        <authorList>
            <person name="Maejima Y."/>
            <person name="Iino T."/>
            <person name="Muraguchi Y."/>
            <person name="Fukuda K."/>
            <person name="Nojiri H."/>
            <person name="Ohkuma M."/>
            <person name="Moriuchi R."/>
            <person name="Dohra H."/>
            <person name="Kimbara K."/>
            <person name="Shintani M."/>
        </authorList>
    </citation>
    <scope>NUCLEOTIDE SEQUENCE [LARGE SCALE GENOMIC DNA]</scope>
    <source>
        <strain evidence="6 7">RF1110005</strain>
    </source>
</reference>
<sequence>MLRVRKSQDRGSAEHGWLHAKHTFSFSSYYDEEHMGFRNLKVINEDIVEPAQGFPTHGHRNMEIITYVLEGALEHKDSLGTGSVIRPGEVQIMSAGKGIQHSEFNHSKENLLHLLQIWIEPSINGKEPSYAQKDFSACKEKLKLVVSPNGEEDSLSIKQDVKLYRGIFARSDNLKFTIMPSRHVWLQLASGSLTVNGQQLAQGDGLAMSDEKELLLEALEGNCSFLLFDLC</sequence>
<accession>A0A4P2VZL5</accession>
<comment type="cofactor">
    <cofactor evidence="2">
        <name>Fe cation</name>
        <dbReference type="ChEBI" id="CHEBI:24875"/>
    </cofactor>
    <text evidence="2">Binds 1 Fe cation per subunit.</text>
</comment>
<evidence type="ECO:0000313" key="7">
    <source>
        <dbReference type="Proteomes" id="UP000291236"/>
    </source>
</evidence>
<dbReference type="Pfam" id="PF17954">
    <property type="entry name" value="Pirin_C_2"/>
    <property type="match status" value="1"/>
</dbReference>
<evidence type="ECO:0000256" key="1">
    <source>
        <dbReference type="ARBA" id="ARBA00008416"/>
    </source>
</evidence>
<dbReference type="EMBL" id="AP019368">
    <property type="protein sequence ID" value="BBH54322.1"/>
    <property type="molecule type" value="Genomic_DNA"/>
</dbReference>
<name>A0A4P2VZL5_FLUSA</name>
<keyword evidence="7" id="KW-1185">Reference proteome</keyword>
<dbReference type="Gene3D" id="2.60.120.10">
    <property type="entry name" value="Jelly Rolls"/>
    <property type="match status" value="2"/>
</dbReference>
<dbReference type="KEGG" id="sbf:JCM31447_27860"/>
<dbReference type="Proteomes" id="UP000291236">
    <property type="component" value="Chromosome"/>
</dbReference>
<dbReference type="CDD" id="cd02910">
    <property type="entry name" value="cupin_Yhhw_N"/>
    <property type="match status" value="1"/>
</dbReference>
<feature type="binding site" evidence="2">
    <location>
        <position position="57"/>
    </location>
    <ligand>
        <name>Fe cation</name>
        <dbReference type="ChEBI" id="CHEBI:24875"/>
    </ligand>
</feature>
<dbReference type="InterPro" id="IPR012093">
    <property type="entry name" value="Pirin"/>
</dbReference>
<dbReference type="InterPro" id="IPR011051">
    <property type="entry name" value="RmlC_Cupin_sf"/>
</dbReference>
<keyword evidence="2" id="KW-0408">Iron</keyword>
<evidence type="ECO:0000259" key="4">
    <source>
        <dbReference type="Pfam" id="PF02678"/>
    </source>
</evidence>
<dbReference type="InterPro" id="IPR014710">
    <property type="entry name" value="RmlC-like_jellyroll"/>
</dbReference>
<proteinExistence type="inferred from homology"/>
<dbReference type="SUPFAM" id="SSF51182">
    <property type="entry name" value="RmlC-like cupins"/>
    <property type="match status" value="1"/>
</dbReference>
<feature type="domain" description="Pirin N-terminal" evidence="4">
    <location>
        <begin position="8"/>
        <end position="119"/>
    </location>
</feature>
<gene>
    <name evidence="6" type="ORF">JCM31447_27860</name>
</gene>
<dbReference type="PANTHER" id="PTHR43212:SF3">
    <property type="entry name" value="QUERCETIN 2,3-DIOXYGENASE"/>
    <property type="match status" value="1"/>
</dbReference>
<dbReference type="GO" id="GO:0046872">
    <property type="term" value="F:metal ion binding"/>
    <property type="evidence" value="ECO:0007669"/>
    <property type="project" value="UniProtKB-KW"/>
</dbReference>
<feature type="binding site" evidence="2">
    <location>
        <position position="103"/>
    </location>
    <ligand>
        <name>Fe cation</name>
        <dbReference type="ChEBI" id="CHEBI:24875"/>
    </ligand>
</feature>
<dbReference type="Pfam" id="PF02678">
    <property type="entry name" value="Pirin"/>
    <property type="match status" value="1"/>
</dbReference>
<evidence type="ECO:0000256" key="3">
    <source>
        <dbReference type="RuleBase" id="RU003457"/>
    </source>
</evidence>
<protein>
    <submittedName>
        <fullName evidence="6">Pirin family protein</fullName>
    </submittedName>
</protein>
<organism evidence="6 7">
    <name type="scientific">Fluviispira sanaruensis</name>
    <dbReference type="NCBI Taxonomy" id="2493639"/>
    <lineage>
        <taxon>Bacteria</taxon>
        <taxon>Pseudomonadati</taxon>
        <taxon>Bdellovibrionota</taxon>
        <taxon>Oligoflexia</taxon>
        <taxon>Silvanigrellales</taxon>
        <taxon>Silvanigrellaceae</taxon>
        <taxon>Fluviispira</taxon>
    </lineage>
</organism>
<dbReference type="PANTHER" id="PTHR43212">
    <property type="entry name" value="QUERCETIN 2,3-DIOXYGENASE"/>
    <property type="match status" value="1"/>
</dbReference>
<evidence type="ECO:0000256" key="2">
    <source>
        <dbReference type="PIRSR" id="PIRSR006232-1"/>
    </source>
</evidence>
<evidence type="ECO:0000313" key="6">
    <source>
        <dbReference type="EMBL" id="BBH54322.1"/>
    </source>
</evidence>
<dbReference type="InterPro" id="IPR041602">
    <property type="entry name" value="Quercetinase_C"/>
</dbReference>
<dbReference type="RefSeq" id="WP_130611860.1">
    <property type="nucleotide sequence ID" value="NZ_AP019368.1"/>
</dbReference>